<dbReference type="AlphaFoldDB" id="A0A1W5D2T8"/>
<dbReference type="EMBL" id="FWEW01001609">
    <property type="protein sequence ID" value="SLM37444.1"/>
    <property type="molecule type" value="Genomic_DNA"/>
</dbReference>
<organism evidence="2 3">
    <name type="scientific">Lasallia pustulata</name>
    <dbReference type="NCBI Taxonomy" id="136370"/>
    <lineage>
        <taxon>Eukaryota</taxon>
        <taxon>Fungi</taxon>
        <taxon>Dikarya</taxon>
        <taxon>Ascomycota</taxon>
        <taxon>Pezizomycotina</taxon>
        <taxon>Lecanoromycetes</taxon>
        <taxon>OSLEUM clade</taxon>
        <taxon>Umbilicariomycetidae</taxon>
        <taxon>Umbilicariales</taxon>
        <taxon>Umbilicariaceae</taxon>
        <taxon>Lasallia</taxon>
    </lineage>
</organism>
<evidence type="ECO:0000313" key="3">
    <source>
        <dbReference type="Proteomes" id="UP000192927"/>
    </source>
</evidence>
<accession>A0A1W5D2T8</accession>
<reference evidence="3" key="1">
    <citation type="submission" date="2017-03" db="EMBL/GenBank/DDBJ databases">
        <authorList>
            <person name="Sharma R."/>
            <person name="Thines M."/>
        </authorList>
    </citation>
    <scope>NUCLEOTIDE SEQUENCE [LARGE SCALE GENOMIC DNA]</scope>
</reference>
<feature type="compositionally biased region" description="Basic and acidic residues" evidence="1">
    <location>
        <begin position="186"/>
        <end position="197"/>
    </location>
</feature>
<evidence type="ECO:0000256" key="1">
    <source>
        <dbReference type="SAM" id="MobiDB-lite"/>
    </source>
</evidence>
<sequence length="207" mass="22794">MAFFNSYPPHHLHASHPIPASQALDLLSTYLTATNTDASLHPNALLTESGPISANSGSNTGLVLHNLKRVEAGLRGEHLAADLSFSKFGGEGLPELQFGNDGGTTTTDRTKLVKVGDIDGQGLDVDMENVEEGWQDKSEFEREQGITQGEIGNRTPNIIQSEIPNVMESKSSGDKEDRKRRKKERRMQERSENEEKKRKQGNGPEED</sequence>
<keyword evidence="3" id="KW-1185">Reference proteome</keyword>
<proteinExistence type="predicted"/>
<name>A0A1W5D2T8_9LECA</name>
<evidence type="ECO:0000313" key="2">
    <source>
        <dbReference type="EMBL" id="SLM37444.1"/>
    </source>
</evidence>
<protein>
    <submittedName>
        <fullName evidence="2">Uncharacterized protein</fullName>
    </submittedName>
</protein>
<feature type="compositionally biased region" description="Polar residues" evidence="1">
    <location>
        <begin position="154"/>
        <end position="163"/>
    </location>
</feature>
<feature type="region of interest" description="Disordered" evidence="1">
    <location>
        <begin position="146"/>
        <end position="207"/>
    </location>
</feature>
<dbReference type="Proteomes" id="UP000192927">
    <property type="component" value="Unassembled WGS sequence"/>
</dbReference>